<feature type="compositionally biased region" description="Low complexity" evidence="3">
    <location>
        <begin position="1"/>
        <end position="31"/>
    </location>
</feature>
<dbReference type="PANTHER" id="PTHR45831">
    <property type="entry name" value="LD24721P"/>
    <property type="match status" value="1"/>
</dbReference>
<dbReference type="Proteomes" id="UP000245768">
    <property type="component" value="Unassembled WGS sequence"/>
</dbReference>
<dbReference type="EMBL" id="KZ819638">
    <property type="protein sequence ID" value="PWN88529.1"/>
    <property type="molecule type" value="Genomic_DNA"/>
</dbReference>
<dbReference type="AlphaFoldDB" id="A0A316YH53"/>
<sequence>MSVTEGSASSSSASPSTSSSPSLNGASSATSADLPPSPTLKEASLPPQERNERALKLKDEGNKLFVSGDFENAKIRYGEGIALDPTVVVLWSNRAACELKLEQHGLAIEDAKPLSWMPSLQKPTIEELLHTFRLPIRNQRCQIFVN</sequence>
<evidence type="ECO:0000313" key="4">
    <source>
        <dbReference type="EMBL" id="PWN88529.1"/>
    </source>
</evidence>
<evidence type="ECO:0000256" key="3">
    <source>
        <dbReference type="SAM" id="MobiDB-lite"/>
    </source>
</evidence>
<dbReference type="GeneID" id="37040100"/>
<accession>A0A316YH53</accession>
<dbReference type="GO" id="GO:0016020">
    <property type="term" value="C:membrane"/>
    <property type="evidence" value="ECO:0007669"/>
    <property type="project" value="TreeGrafter"/>
</dbReference>
<feature type="region of interest" description="Disordered" evidence="3">
    <location>
        <begin position="1"/>
        <end position="58"/>
    </location>
</feature>
<dbReference type="InterPro" id="IPR011990">
    <property type="entry name" value="TPR-like_helical_dom_sf"/>
</dbReference>
<dbReference type="SUPFAM" id="SSF48452">
    <property type="entry name" value="TPR-like"/>
    <property type="match status" value="1"/>
</dbReference>
<dbReference type="RefSeq" id="XP_025375727.1">
    <property type="nucleotide sequence ID" value="XM_025518184.1"/>
</dbReference>
<dbReference type="PANTHER" id="PTHR45831:SF2">
    <property type="entry name" value="LD24721P"/>
    <property type="match status" value="1"/>
</dbReference>
<dbReference type="GO" id="GO:0060090">
    <property type="term" value="F:molecular adaptor activity"/>
    <property type="evidence" value="ECO:0007669"/>
    <property type="project" value="TreeGrafter"/>
</dbReference>
<keyword evidence="2" id="KW-0802">TPR repeat</keyword>
<keyword evidence="5" id="KW-1185">Reference proteome</keyword>
<dbReference type="GO" id="GO:0072380">
    <property type="term" value="C:TRC complex"/>
    <property type="evidence" value="ECO:0007669"/>
    <property type="project" value="TreeGrafter"/>
</dbReference>
<dbReference type="InParanoid" id="A0A316YH53"/>
<dbReference type="InterPro" id="IPR047150">
    <property type="entry name" value="SGT"/>
</dbReference>
<protein>
    <recommendedName>
        <fullName evidence="6">TPR-like protein</fullName>
    </recommendedName>
</protein>
<evidence type="ECO:0000313" key="5">
    <source>
        <dbReference type="Proteomes" id="UP000245768"/>
    </source>
</evidence>
<organism evidence="4 5">
    <name type="scientific">Acaromyces ingoldii</name>
    <dbReference type="NCBI Taxonomy" id="215250"/>
    <lineage>
        <taxon>Eukaryota</taxon>
        <taxon>Fungi</taxon>
        <taxon>Dikarya</taxon>
        <taxon>Basidiomycota</taxon>
        <taxon>Ustilaginomycotina</taxon>
        <taxon>Exobasidiomycetes</taxon>
        <taxon>Exobasidiales</taxon>
        <taxon>Cryptobasidiaceae</taxon>
        <taxon>Acaromyces</taxon>
    </lineage>
</organism>
<gene>
    <name evidence="4" type="ORF">FA10DRAFT_165475</name>
</gene>
<dbReference type="GO" id="GO:0006620">
    <property type="term" value="P:post-translational protein targeting to endoplasmic reticulum membrane"/>
    <property type="evidence" value="ECO:0007669"/>
    <property type="project" value="TreeGrafter"/>
</dbReference>
<name>A0A316YH53_9BASI</name>
<proteinExistence type="predicted"/>
<evidence type="ECO:0008006" key="6">
    <source>
        <dbReference type="Google" id="ProtNLM"/>
    </source>
</evidence>
<feature type="compositionally biased region" description="Basic and acidic residues" evidence="3">
    <location>
        <begin position="49"/>
        <end position="58"/>
    </location>
</feature>
<keyword evidence="1" id="KW-0677">Repeat</keyword>
<dbReference type="Gene3D" id="1.25.40.10">
    <property type="entry name" value="Tetratricopeptide repeat domain"/>
    <property type="match status" value="1"/>
</dbReference>
<dbReference type="OrthoDB" id="445564at2759"/>
<evidence type="ECO:0000256" key="2">
    <source>
        <dbReference type="ARBA" id="ARBA00022803"/>
    </source>
</evidence>
<dbReference type="STRING" id="215250.A0A316YH53"/>
<reference evidence="4" key="1">
    <citation type="journal article" date="2018" name="Mol. Biol. Evol.">
        <title>Broad Genomic Sampling Reveals a Smut Pathogenic Ancestry of the Fungal Clade Ustilaginomycotina.</title>
        <authorList>
            <person name="Kijpornyongpan T."/>
            <person name="Mondo S.J."/>
            <person name="Barry K."/>
            <person name="Sandor L."/>
            <person name="Lee J."/>
            <person name="Lipzen A."/>
            <person name="Pangilinan J."/>
            <person name="LaButti K."/>
            <person name="Hainaut M."/>
            <person name="Henrissat B."/>
            <person name="Grigoriev I.V."/>
            <person name="Spatafora J.W."/>
            <person name="Aime M.C."/>
        </authorList>
    </citation>
    <scope>NUCLEOTIDE SEQUENCE [LARGE SCALE GENOMIC DNA]</scope>
    <source>
        <strain evidence="4">MCA 4198</strain>
    </source>
</reference>
<evidence type="ECO:0000256" key="1">
    <source>
        <dbReference type="ARBA" id="ARBA00022737"/>
    </source>
</evidence>